<dbReference type="SUPFAM" id="SSF58014">
    <property type="entry name" value="Coiled-coil domain of nucleotide exchange factor GrpE"/>
    <property type="match status" value="1"/>
</dbReference>
<keyword evidence="2 3" id="KW-0143">Chaperone</keyword>
<evidence type="ECO:0000256" key="1">
    <source>
        <dbReference type="ARBA" id="ARBA00009054"/>
    </source>
</evidence>
<comment type="subunit">
    <text evidence="3">Homodimer.</text>
</comment>
<comment type="function">
    <text evidence="3 4">Participates actively in the response to hyperosmotic and heat shock by preventing the aggregation of stress-denatured proteins, in association with DnaK and GrpE. It is the nucleotide exchange factor for DnaK and may function as a thermosensor. Unfolded proteins bind initially to DnaJ; upon interaction with the DnaJ-bound protein, DnaK hydrolyzes its bound ATP, resulting in the formation of a stable complex. GrpE releases ADP from DnaK; ATP binding to DnaK triggers the release of the substrate protein, thus completing the reaction cycle. Several rounds of ATP-dependent interactions between DnaJ, DnaK and GrpE are required for fully efficient folding.</text>
</comment>
<evidence type="ECO:0000256" key="3">
    <source>
        <dbReference type="HAMAP-Rule" id="MF_01151"/>
    </source>
</evidence>
<proteinExistence type="inferred from homology"/>
<comment type="caution">
    <text evidence="7">The sequence shown here is derived from an EMBL/GenBank/DDBJ whole genome shotgun (WGS) entry which is preliminary data.</text>
</comment>
<dbReference type="Proteomes" id="UP000886124">
    <property type="component" value="Unassembled WGS sequence"/>
</dbReference>
<dbReference type="NCBIfam" id="NF010738">
    <property type="entry name" value="PRK14140.1"/>
    <property type="match status" value="1"/>
</dbReference>
<dbReference type="Gene3D" id="2.30.22.10">
    <property type="entry name" value="Head domain of nucleotide exchange factor GrpE"/>
    <property type="match status" value="1"/>
</dbReference>
<dbReference type="InterPro" id="IPR000740">
    <property type="entry name" value="GrpE"/>
</dbReference>
<keyword evidence="3 4" id="KW-0346">Stress response</keyword>
<dbReference type="EMBL" id="DROD01000009">
    <property type="protein sequence ID" value="HHJ51582.1"/>
    <property type="molecule type" value="Genomic_DNA"/>
</dbReference>
<dbReference type="GO" id="GO:0051087">
    <property type="term" value="F:protein-folding chaperone binding"/>
    <property type="evidence" value="ECO:0007669"/>
    <property type="project" value="InterPro"/>
</dbReference>
<gene>
    <name evidence="3 7" type="primary">grpE</name>
    <name evidence="7" type="ORF">ENJ89_00180</name>
</gene>
<dbReference type="PRINTS" id="PR00773">
    <property type="entry name" value="GRPEPROTEIN"/>
</dbReference>
<dbReference type="PANTHER" id="PTHR21237">
    <property type="entry name" value="GRPE PROTEIN"/>
    <property type="match status" value="1"/>
</dbReference>
<dbReference type="GO" id="GO:0042803">
    <property type="term" value="F:protein homodimerization activity"/>
    <property type="evidence" value="ECO:0007669"/>
    <property type="project" value="InterPro"/>
</dbReference>
<evidence type="ECO:0000256" key="5">
    <source>
        <dbReference type="RuleBase" id="RU004478"/>
    </source>
</evidence>
<dbReference type="Gene3D" id="3.90.20.20">
    <property type="match status" value="1"/>
</dbReference>
<comment type="subcellular location">
    <subcellularLocation>
        <location evidence="3">Cytoplasm</location>
    </subcellularLocation>
</comment>
<accession>A0A7V5UDM7</accession>
<organism evidence="7">
    <name type="scientific">Caldithrix abyssi</name>
    <dbReference type="NCBI Taxonomy" id="187145"/>
    <lineage>
        <taxon>Bacteria</taxon>
        <taxon>Pseudomonadati</taxon>
        <taxon>Calditrichota</taxon>
        <taxon>Calditrichia</taxon>
        <taxon>Calditrichales</taxon>
        <taxon>Calditrichaceae</taxon>
        <taxon>Caldithrix</taxon>
    </lineage>
</organism>
<dbReference type="PROSITE" id="PS01071">
    <property type="entry name" value="GRPE"/>
    <property type="match status" value="1"/>
</dbReference>
<dbReference type="PANTHER" id="PTHR21237:SF23">
    <property type="entry name" value="GRPE PROTEIN HOMOLOG, MITOCHONDRIAL"/>
    <property type="match status" value="1"/>
</dbReference>
<keyword evidence="3" id="KW-0963">Cytoplasm</keyword>
<protein>
    <recommendedName>
        <fullName evidence="3 4">Protein GrpE</fullName>
    </recommendedName>
    <alternativeName>
        <fullName evidence="3">HSP-70 cofactor</fullName>
    </alternativeName>
</protein>
<dbReference type="GO" id="GO:0005737">
    <property type="term" value="C:cytoplasm"/>
    <property type="evidence" value="ECO:0007669"/>
    <property type="project" value="UniProtKB-SubCell"/>
</dbReference>
<dbReference type="GO" id="GO:0006457">
    <property type="term" value="P:protein folding"/>
    <property type="evidence" value="ECO:0007669"/>
    <property type="project" value="InterPro"/>
</dbReference>
<feature type="region of interest" description="Disordered" evidence="6">
    <location>
        <begin position="1"/>
        <end position="39"/>
    </location>
</feature>
<dbReference type="InterPro" id="IPR013805">
    <property type="entry name" value="GrpE_CC"/>
</dbReference>
<feature type="compositionally biased region" description="Basic and acidic residues" evidence="6">
    <location>
        <begin position="7"/>
        <end position="26"/>
    </location>
</feature>
<dbReference type="CDD" id="cd00446">
    <property type="entry name" value="GrpE"/>
    <property type="match status" value="1"/>
</dbReference>
<dbReference type="InterPro" id="IPR009012">
    <property type="entry name" value="GrpE_head"/>
</dbReference>
<evidence type="ECO:0000256" key="2">
    <source>
        <dbReference type="ARBA" id="ARBA00023186"/>
    </source>
</evidence>
<dbReference type="GO" id="GO:0000774">
    <property type="term" value="F:adenyl-nucleotide exchange factor activity"/>
    <property type="evidence" value="ECO:0007669"/>
    <property type="project" value="InterPro"/>
</dbReference>
<sequence length="193" mass="22687">MEIDQMTEEKEQVTEKEEQKKTEAHETKKKKTSAKSSKKLAELEKKIKALEEENDRLKDQYVRKLAEFDNYKRRTEKEFLAHLEYANEELIKELLPVLDDFERFLKHAEEEETSADSLKEGVRLIYKKMMGILEKKGLKAMESVGQEFDAEKHQALMQVESDKHESGYIVDEHLKGYTLNDKVIRHSQVLVAK</sequence>
<dbReference type="AlphaFoldDB" id="A0A7V5UDM7"/>
<evidence type="ECO:0000256" key="4">
    <source>
        <dbReference type="RuleBase" id="RU000639"/>
    </source>
</evidence>
<reference evidence="7" key="1">
    <citation type="journal article" date="2020" name="mSystems">
        <title>Genome- and Community-Level Interaction Insights into Carbon Utilization and Element Cycling Functions of Hydrothermarchaeota in Hydrothermal Sediment.</title>
        <authorList>
            <person name="Zhou Z."/>
            <person name="Liu Y."/>
            <person name="Xu W."/>
            <person name="Pan J."/>
            <person name="Luo Z.H."/>
            <person name="Li M."/>
        </authorList>
    </citation>
    <scope>NUCLEOTIDE SEQUENCE [LARGE SCALE GENOMIC DNA]</scope>
    <source>
        <strain evidence="7">HyVt-527</strain>
    </source>
</reference>
<evidence type="ECO:0000256" key="6">
    <source>
        <dbReference type="SAM" id="MobiDB-lite"/>
    </source>
</evidence>
<evidence type="ECO:0000313" key="7">
    <source>
        <dbReference type="EMBL" id="HHJ51582.1"/>
    </source>
</evidence>
<dbReference type="HAMAP" id="MF_01151">
    <property type="entry name" value="GrpE"/>
    <property type="match status" value="1"/>
</dbReference>
<dbReference type="Pfam" id="PF01025">
    <property type="entry name" value="GrpE"/>
    <property type="match status" value="1"/>
</dbReference>
<dbReference type="SUPFAM" id="SSF51064">
    <property type="entry name" value="Head domain of nucleotide exchange factor GrpE"/>
    <property type="match status" value="1"/>
</dbReference>
<dbReference type="GO" id="GO:0051082">
    <property type="term" value="F:unfolded protein binding"/>
    <property type="evidence" value="ECO:0007669"/>
    <property type="project" value="TreeGrafter"/>
</dbReference>
<name>A0A7V5UDM7_CALAY</name>
<feature type="compositionally biased region" description="Basic residues" evidence="6">
    <location>
        <begin position="27"/>
        <end position="38"/>
    </location>
</feature>
<comment type="similarity">
    <text evidence="1 3 5">Belongs to the GrpE family.</text>
</comment>